<keyword evidence="1" id="KW-0812">Transmembrane</keyword>
<dbReference type="InterPro" id="IPR030832">
    <property type="entry name" value="Acidic_LPXTA"/>
</dbReference>
<keyword evidence="2" id="KW-0732">Signal</keyword>
<name>A0A4Q0VRI4_9BACI</name>
<dbReference type="OrthoDB" id="2718583at2"/>
<keyword evidence="1" id="KW-1133">Transmembrane helix</keyword>
<accession>A0A4Q0VRI4</accession>
<comment type="caution">
    <text evidence="3">The sequence shown here is derived from an EMBL/GenBank/DDBJ whole genome shotgun (WGS) entry which is preliminary data.</text>
</comment>
<dbReference type="AlphaFoldDB" id="A0A4Q0VRI4"/>
<dbReference type="EMBL" id="QOUX01000042">
    <property type="protein sequence ID" value="RXI99860.1"/>
    <property type="molecule type" value="Genomic_DNA"/>
</dbReference>
<dbReference type="Proteomes" id="UP000290649">
    <property type="component" value="Unassembled WGS sequence"/>
</dbReference>
<dbReference type="NCBIfam" id="TIGR04383">
    <property type="entry name" value="acidic_w_LPXTA"/>
    <property type="match status" value="1"/>
</dbReference>
<feature type="transmembrane region" description="Helical" evidence="1">
    <location>
        <begin position="291"/>
        <end position="312"/>
    </location>
</feature>
<evidence type="ECO:0000313" key="4">
    <source>
        <dbReference type="Proteomes" id="UP000290649"/>
    </source>
</evidence>
<proteinExistence type="predicted"/>
<evidence type="ECO:0000313" key="3">
    <source>
        <dbReference type="EMBL" id="RXI99860.1"/>
    </source>
</evidence>
<organism evidence="3 4">
    <name type="scientific">Anaerobacillus alkaliphilus</name>
    <dbReference type="NCBI Taxonomy" id="1548597"/>
    <lineage>
        <taxon>Bacteria</taxon>
        <taxon>Bacillati</taxon>
        <taxon>Bacillota</taxon>
        <taxon>Bacilli</taxon>
        <taxon>Bacillales</taxon>
        <taxon>Bacillaceae</taxon>
        <taxon>Anaerobacillus</taxon>
    </lineage>
</organism>
<feature type="signal peptide" evidence="2">
    <location>
        <begin position="1"/>
        <end position="24"/>
    </location>
</feature>
<keyword evidence="1" id="KW-0472">Membrane</keyword>
<gene>
    <name evidence="3" type="ORF">DS745_13340</name>
</gene>
<keyword evidence="4" id="KW-1185">Reference proteome</keyword>
<sequence length="318" mass="36609">MMKRSVFLFLCVCLLVSNVTQVLADSQVNQEKLDQYLSSLDWTIGDLEEYLSFFNSSIEDYESYEELIADLGSPITNDNLNELLGKYDLSYNDLEILLAEYGESLDDYTFIEDLELDVQFLLKNREDFSIVNDFLSLFGLTEAEMKNLFDHFAKEVDQNLVDNILQSLEAMSYMQGVEELSELEQENLFTLWNEMLTALQVDARFYLVKDDAMTPIELENISKETLEGHSLYMALHNLEGDVLATLVFSEEMLYTHLMYESLEQLAVIANLADEYQEMLFASRLPITAGHFVRNILLSFLFILAGLTTLLAVRRRVNV</sequence>
<feature type="chain" id="PRO_5020301806" evidence="2">
    <location>
        <begin position="25"/>
        <end position="318"/>
    </location>
</feature>
<evidence type="ECO:0000256" key="2">
    <source>
        <dbReference type="SAM" id="SignalP"/>
    </source>
</evidence>
<evidence type="ECO:0000256" key="1">
    <source>
        <dbReference type="SAM" id="Phobius"/>
    </source>
</evidence>
<protein>
    <submittedName>
        <fullName evidence="3">Processed acidic surface protein</fullName>
    </submittedName>
</protein>
<reference evidence="3 4" key="1">
    <citation type="journal article" date="2019" name="Int. J. Syst. Evol. Microbiol.">
        <title>Anaerobacillus alkaliphilus sp. nov., a novel alkaliphilic and moderately halophilic bacterium.</title>
        <authorList>
            <person name="Borsodi A.K."/>
            <person name="Aszalos J.M."/>
            <person name="Bihari P."/>
            <person name="Nagy I."/>
            <person name="Schumann P."/>
            <person name="Sproer C."/>
            <person name="Kovacs A.L."/>
            <person name="Boka K."/>
            <person name="Dobosy P."/>
            <person name="Ovari M."/>
            <person name="Szili-Kovacs T."/>
            <person name="Toth E."/>
        </authorList>
    </citation>
    <scope>NUCLEOTIDE SEQUENCE [LARGE SCALE GENOMIC DNA]</scope>
    <source>
        <strain evidence="3 4">B16-10</strain>
    </source>
</reference>